<evidence type="ECO:0000256" key="1">
    <source>
        <dbReference type="ARBA" id="ARBA00004651"/>
    </source>
</evidence>
<comment type="caution">
    <text evidence="8">The sequence shown here is derived from an EMBL/GenBank/DDBJ whole genome shotgun (WGS) entry which is preliminary data.</text>
</comment>
<comment type="similarity">
    <text evidence="2">Belongs to the UPF0421 family.</text>
</comment>
<dbReference type="AlphaFoldDB" id="K9AZA4"/>
<dbReference type="PANTHER" id="PTHR30509:SF9">
    <property type="entry name" value="MULTIDRUG RESISTANCE PROTEIN MDTO"/>
    <property type="match status" value="1"/>
</dbReference>
<dbReference type="Proteomes" id="UP000009885">
    <property type="component" value="Unassembled WGS sequence"/>
</dbReference>
<sequence length="342" mass="38820">MKQKWYHNFIGARTLKTGVATFLTALFCLLLDLNPIFAILTAVVTIEPTAKASLRKGYKRLPATVIGALVAVVATFFFGDDSALAYALSATLTILLCTKLKLNAGTTVATLTSVAMIPGIHDAYVFNFVSRLFTAIIGLITAGLVNYLLFPPKYYNQLHEKIKESESHLYLLFDSRMKELMIGLYKSKSSDKKLEKLLNLNTKIEQLIGYQRDELKYHKHQKSDWVNLRKITNRAHENRMLMTHLSNIIYLPNDTVLHFTDEEKVAIIEIVEHVAEITTTERFVPTPTAATTLKNSVKGLEEFDNHQLKSHVIYEILLLYRILLQRYNPKTLSKESVGPHHD</sequence>
<dbReference type="PANTHER" id="PTHR30509">
    <property type="entry name" value="P-HYDROXYBENZOIC ACID EFFLUX PUMP SUBUNIT-RELATED"/>
    <property type="match status" value="1"/>
</dbReference>
<evidence type="ECO:0000256" key="4">
    <source>
        <dbReference type="ARBA" id="ARBA00022692"/>
    </source>
</evidence>
<evidence type="ECO:0000313" key="9">
    <source>
        <dbReference type="Proteomes" id="UP000009885"/>
    </source>
</evidence>
<protein>
    <recommendedName>
        <fullName evidence="10">Integral membrane protein</fullName>
    </recommendedName>
</protein>
<comment type="subcellular location">
    <subcellularLocation>
        <location evidence="1">Cell membrane</location>
        <topology evidence="1">Multi-pass membrane protein</topology>
    </subcellularLocation>
</comment>
<organism evidence="8 9">
    <name type="scientific">Staphylococcus massiliensis S46</name>
    <dbReference type="NCBI Taxonomy" id="1229783"/>
    <lineage>
        <taxon>Bacteria</taxon>
        <taxon>Bacillati</taxon>
        <taxon>Bacillota</taxon>
        <taxon>Bacilli</taxon>
        <taxon>Bacillales</taxon>
        <taxon>Staphylococcaceae</taxon>
        <taxon>Staphylococcus</taxon>
    </lineage>
</organism>
<dbReference type="EMBL" id="AMSQ01000014">
    <property type="protein sequence ID" value="EKU46840.1"/>
    <property type="molecule type" value="Genomic_DNA"/>
</dbReference>
<dbReference type="PATRIC" id="fig|1229783.3.peg.1725"/>
<dbReference type="RefSeq" id="WP_009384040.1">
    <property type="nucleotide sequence ID" value="NZ_AMSQ01000014.1"/>
</dbReference>
<proteinExistence type="inferred from homology"/>
<evidence type="ECO:0000256" key="7">
    <source>
        <dbReference type="SAM" id="Phobius"/>
    </source>
</evidence>
<feature type="transmembrane region" description="Helical" evidence="7">
    <location>
        <begin position="20"/>
        <end position="46"/>
    </location>
</feature>
<feature type="transmembrane region" description="Helical" evidence="7">
    <location>
        <begin position="58"/>
        <end position="77"/>
    </location>
</feature>
<dbReference type="Pfam" id="PF06081">
    <property type="entry name" value="ArAE_1"/>
    <property type="match status" value="1"/>
</dbReference>
<dbReference type="OrthoDB" id="2690036at2"/>
<evidence type="ECO:0000256" key="2">
    <source>
        <dbReference type="ARBA" id="ARBA00006544"/>
    </source>
</evidence>
<keyword evidence="4 7" id="KW-0812">Transmembrane</keyword>
<gene>
    <name evidence="8" type="ORF">C273_08571</name>
</gene>
<evidence type="ECO:0000256" key="3">
    <source>
        <dbReference type="ARBA" id="ARBA00022475"/>
    </source>
</evidence>
<accession>K9AZA4</accession>
<keyword evidence="6 7" id="KW-0472">Membrane</keyword>
<keyword evidence="9" id="KW-1185">Reference proteome</keyword>
<dbReference type="InterPro" id="IPR010343">
    <property type="entry name" value="ArAE_1"/>
</dbReference>
<keyword evidence="3" id="KW-1003">Cell membrane</keyword>
<evidence type="ECO:0008006" key="10">
    <source>
        <dbReference type="Google" id="ProtNLM"/>
    </source>
</evidence>
<keyword evidence="5 7" id="KW-1133">Transmembrane helix</keyword>
<dbReference type="eggNOG" id="COG4129">
    <property type="taxonomic scope" value="Bacteria"/>
</dbReference>
<evidence type="ECO:0000256" key="6">
    <source>
        <dbReference type="ARBA" id="ARBA00023136"/>
    </source>
</evidence>
<evidence type="ECO:0000256" key="5">
    <source>
        <dbReference type="ARBA" id="ARBA00022989"/>
    </source>
</evidence>
<feature type="transmembrane region" description="Helical" evidence="7">
    <location>
        <begin position="132"/>
        <end position="150"/>
    </location>
</feature>
<dbReference type="GO" id="GO:0005886">
    <property type="term" value="C:plasma membrane"/>
    <property type="evidence" value="ECO:0007669"/>
    <property type="project" value="UniProtKB-SubCell"/>
</dbReference>
<evidence type="ECO:0000313" key="8">
    <source>
        <dbReference type="EMBL" id="EKU46840.1"/>
    </source>
</evidence>
<reference evidence="8 9" key="1">
    <citation type="journal article" date="2013" name="Genome Announc.">
        <title>Genome Sequence of Staphylococcus massiliensis Strain S46, Isolated from the Surface of Healthy Human Skin.</title>
        <authorList>
            <person name="Srivastav R."/>
            <person name="Singh A."/>
            <person name="Jangir P.K."/>
            <person name="Kumari C."/>
            <person name="Muduli S."/>
            <person name="Sharma R."/>
        </authorList>
    </citation>
    <scope>NUCLEOTIDE SEQUENCE [LARGE SCALE GENOMIC DNA]</scope>
    <source>
        <strain evidence="8 9">S46</strain>
    </source>
</reference>
<dbReference type="STRING" id="1229783.C273_08571"/>
<name>K9AZA4_9STAP</name>